<evidence type="ECO:0000256" key="4">
    <source>
        <dbReference type="ARBA" id="ARBA00022833"/>
    </source>
</evidence>
<feature type="domain" description="Extradiol ring-cleavage dioxygenase class III enzyme subunit B" evidence="6">
    <location>
        <begin position="6"/>
        <end position="257"/>
    </location>
</feature>
<dbReference type="RefSeq" id="WP_072875031.1">
    <property type="nucleotide sequence ID" value="NZ_FRAF01000026.1"/>
</dbReference>
<accession>A0A1M6W7W7</accession>
<keyword evidence="3" id="KW-0479">Metal-binding</keyword>
<reference evidence="8" key="1">
    <citation type="submission" date="2016-11" db="EMBL/GenBank/DDBJ databases">
        <authorList>
            <person name="Varghese N."/>
            <person name="Submissions S."/>
        </authorList>
    </citation>
    <scope>NUCLEOTIDE SEQUENCE [LARGE SCALE GENOMIC DNA]</scope>
    <source>
        <strain evidence="8">USBA-503</strain>
    </source>
</reference>
<comment type="similarity">
    <text evidence="2">Belongs to the DODA-type extradiol aromatic ring-opening dioxygenase family.</text>
</comment>
<dbReference type="OrthoDB" id="9790889at2"/>
<dbReference type="AlphaFoldDB" id="A0A1M6W7W7"/>
<dbReference type="GO" id="GO:0016702">
    <property type="term" value="F:oxidoreductase activity, acting on single donors with incorporation of molecular oxygen, incorporation of two atoms of oxygen"/>
    <property type="evidence" value="ECO:0007669"/>
    <property type="project" value="UniProtKB-ARBA"/>
</dbReference>
<dbReference type="InterPro" id="IPR004183">
    <property type="entry name" value="Xdiol_dOase_suB"/>
</dbReference>
<protein>
    <submittedName>
        <fullName evidence="7">4,5-DOPA dioxygenase extradiol</fullName>
    </submittedName>
</protein>
<dbReference type="Proteomes" id="UP000184016">
    <property type="component" value="Unassembled WGS sequence"/>
</dbReference>
<keyword evidence="4" id="KW-0862">Zinc</keyword>
<dbReference type="Pfam" id="PF02900">
    <property type="entry name" value="LigB"/>
    <property type="match status" value="1"/>
</dbReference>
<sequence>MISPMFIAHGSPMVAIEDSEYGKFLDKLGKTLPRPKAIVIFSAHWESKILTVSEVEQYSMIYDFAGFPPELYQVEYPAQGHPALAKQIQQRLQSAGIPYVVDEKRGLDHGVWTILHRLYPHADIPIVALSVQPNQSPRALFAVGRQLEALAKENILVIGSGVTVHNFQILPYRDRPEIKKAVYSFENWLEETLQAWDLEKLFAYERIAPYAEVAVPSMAREHFVPLFYVMGAAGEKVKVETLHRSWLFEVMSNTVFAFHPIH</sequence>
<comment type="cofactor">
    <cofactor evidence="1">
        <name>Zn(2+)</name>
        <dbReference type="ChEBI" id="CHEBI:29105"/>
    </cofactor>
</comment>
<dbReference type="STRING" id="1830138.SAMN05443507_12618"/>
<evidence type="ECO:0000256" key="5">
    <source>
        <dbReference type="ARBA" id="ARBA00023002"/>
    </source>
</evidence>
<dbReference type="EMBL" id="FRAF01000026">
    <property type="protein sequence ID" value="SHK89843.1"/>
    <property type="molecule type" value="Genomic_DNA"/>
</dbReference>
<evidence type="ECO:0000256" key="2">
    <source>
        <dbReference type="ARBA" id="ARBA00007581"/>
    </source>
</evidence>
<evidence type="ECO:0000256" key="1">
    <source>
        <dbReference type="ARBA" id="ARBA00001947"/>
    </source>
</evidence>
<proteinExistence type="inferred from homology"/>
<dbReference type="PANTHER" id="PTHR30096:SF0">
    <property type="entry name" value="4,5-DOPA DIOXYGENASE EXTRADIOL-LIKE PROTEIN"/>
    <property type="match status" value="1"/>
</dbReference>
<evidence type="ECO:0000313" key="7">
    <source>
        <dbReference type="EMBL" id="SHK89843.1"/>
    </source>
</evidence>
<evidence type="ECO:0000256" key="3">
    <source>
        <dbReference type="ARBA" id="ARBA00022723"/>
    </source>
</evidence>
<dbReference type="Gene3D" id="3.40.830.10">
    <property type="entry name" value="LigB-like"/>
    <property type="match status" value="1"/>
</dbReference>
<keyword evidence="8" id="KW-1185">Reference proteome</keyword>
<evidence type="ECO:0000259" key="6">
    <source>
        <dbReference type="Pfam" id="PF02900"/>
    </source>
</evidence>
<gene>
    <name evidence="7" type="ORF">SAMN05443507_12618</name>
</gene>
<dbReference type="PANTHER" id="PTHR30096">
    <property type="entry name" value="4,5-DOPA DIOXYGENASE EXTRADIOL-LIKE PROTEIN"/>
    <property type="match status" value="1"/>
</dbReference>
<keyword evidence="7" id="KW-0223">Dioxygenase</keyword>
<dbReference type="GO" id="GO:0008198">
    <property type="term" value="F:ferrous iron binding"/>
    <property type="evidence" value="ECO:0007669"/>
    <property type="project" value="InterPro"/>
</dbReference>
<dbReference type="CDD" id="cd07363">
    <property type="entry name" value="45_DOPA_Dioxygenase"/>
    <property type="match status" value="1"/>
</dbReference>
<dbReference type="SUPFAM" id="SSF53213">
    <property type="entry name" value="LigB-like"/>
    <property type="match status" value="1"/>
</dbReference>
<name>A0A1M6W7W7_9BACL</name>
<dbReference type="GO" id="GO:0008270">
    <property type="term" value="F:zinc ion binding"/>
    <property type="evidence" value="ECO:0007669"/>
    <property type="project" value="InterPro"/>
</dbReference>
<evidence type="ECO:0000313" key="8">
    <source>
        <dbReference type="Proteomes" id="UP000184016"/>
    </source>
</evidence>
<dbReference type="PIRSF" id="PIRSF006157">
    <property type="entry name" value="Doxgns_DODA"/>
    <property type="match status" value="1"/>
</dbReference>
<organism evidence="7 8">
    <name type="scientific">Alicyclobacillus tolerans</name>
    <dbReference type="NCBI Taxonomy" id="90970"/>
    <lineage>
        <taxon>Bacteria</taxon>
        <taxon>Bacillati</taxon>
        <taxon>Bacillota</taxon>
        <taxon>Bacilli</taxon>
        <taxon>Bacillales</taxon>
        <taxon>Alicyclobacillaceae</taxon>
        <taxon>Alicyclobacillus</taxon>
    </lineage>
</organism>
<dbReference type="InterPro" id="IPR014436">
    <property type="entry name" value="Extradiol_dOase_DODA"/>
</dbReference>
<keyword evidence="5" id="KW-0560">Oxidoreductase</keyword>